<dbReference type="InterPro" id="IPR010982">
    <property type="entry name" value="Lambda_DNA-bd_dom_sf"/>
</dbReference>
<dbReference type="Gene3D" id="1.25.40.10">
    <property type="entry name" value="Tetratricopeptide repeat domain"/>
    <property type="match status" value="1"/>
</dbReference>
<comment type="caution">
    <text evidence="2">The sequence shown here is derived from an EMBL/GenBank/DDBJ whole genome shotgun (WGS) entry which is preliminary data.</text>
</comment>
<reference evidence="2 3" key="1">
    <citation type="submission" date="2018-11" db="EMBL/GenBank/DDBJ databases">
        <title>Genome sequencing of Paenibacillus sp. KCOM 3021 (= ChDC PVNT-B20).</title>
        <authorList>
            <person name="Kook J.-K."/>
            <person name="Park S.-N."/>
            <person name="Lim Y.K."/>
        </authorList>
    </citation>
    <scope>NUCLEOTIDE SEQUENCE [LARGE SCALE GENOMIC DNA]</scope>
    <source>
        <strain evidence="2 3">KCOM 3021</strain>
    </source>
</reference>
<dbReference type="Pfam" id="PF01381">
    <property type="entry name" value="HTH_3"/>
    <property type="match status" value="1"/>
</dbReference>
<name>A0A3P3TBT7_9BACL</name>
<dbReference type="InterPro" id="IPR001387">
    <property type="entry name" value="Cro/C1-type_HTH"/>
</dbReference>
<dbReference type="EMBL" id="RRCN01000002">
    <property type="protein sequence ID" value="RRJ54979.1"/>
    <property type="molecule type" value="Genomic_DNA"/>
</dbReference>
<dbReference type="CDD" id="cd00093">
    <property type="entry name" value="HTH_XRE"/>
    <property type="match status" value="1"/>
</dbReference>
<dbReference type="Proteomes" id="UP000267017">
    <property type="component" value="Unassembled WGS sequence"/>
</dbReference>
<dbReference type="AlphaFoldDB" id="A0A3P3TBT7"/>
<accession>A0A3P3TBT7</accession>
<dbReference type="SUPFAM" id="SSF47413">
    <property type="entry name" value="lambda repressor-like DNA-binding domains"/>
    <property type="match status" value="1"/>
</dbReference>
<sequence length="462" mass="54137">MKELLEKGTSLNPEVVGRKIREIRKEKKNLTIIQLAQKLGYATGKLSNIERGKRAKFPLEELEVIAKVLEEPLETFLKDDSDYLNELEHIKQKISLAKHRLSAGLVTGLKPTLTDLQETIEKVAVHDVMVHLNFLWAEYYRGLCDYDLASEYYKEILNTEVYDKEAIEIKMRTFNALASLQIHERQLKEAVLTLRTALNFIEKHDGTLNLDKANVHYNLTLIYFRLGYLDLAEYHVQSCLEITKGKNEQAYYYALYLLSITYWLKQKFEQARKLLFESMNWFQRQKDLGSLFNSLEFIFFIYQVKPNLIFIEMLNDIREFLNVVVPDHILPQKLRCFFRYIEFEIERENYLTAHEMLDICKGYLSDNSIEDGYKAYLLEAILIRITSKNMVAEIHALEKALTYFSPGDRSLQKASVLSQLGKLKATCENIYYEEALSIFDEIYNKQVKFDHTILSLLPNAMY</sequence>
<keyword evidence="3" id="KW-1185">Reference proteome</keyword>
<feature type="domain" description="HTH cro/C1-type" evidence="1">
    <location>
        <begin position="20"/>
        <end position="76"/>
    </location>
</feature>
<dbReference type="SMART" id="SM00530">
    <property type="entry name" value="HTH_XRE"/>
    <property type="match status" value="1"/>
</dbReference>
<dbReference type="GO" id="GO:0003677">
    <property type="term" value="F:DNA binding"/>
    <property type="evidence" value="ECO:0007669"/>
    <property type="project" value="InterPro"/>
</dbReference>
<dbReference type="InterPro" id="IPR011990">
    <property type="entry name" value="TPR-like_helical_dom_sf"/>
</dbReference>
<proteinExistence type="predicted"/>
<evidence type="ECO:0000313" key="3">
    <source>
        <dbReference type="Proteomes" id="UP000267017"/>
    </source>
</evidence>
<gene>
    <name evidence="2" type="ORF">EHV15_36025</name>
</gene>
<organism evidence="2 3">
    <name type="scientific">Paenibacillus oralis</name>
    <dbReference type="NCBI Taxonomy" id="2490856"/>
    <lineage>
        <taxon>Bacteria</taxon>
        <taxon>Bacillati</taxon>
        <taxon>Bacillota</taxon>
        <taxon>Bacilli</taxon>
        <taxon>Bacillales</taxon>
        <taxon>Paenibacillaceae</taxon>
        <taxon>Paenibacillus</taxon>
    </lineage>
</organism>
<evidence type="ECO:0000259" key="1">
    <source>
        <dbReference type="PROSITE" id="PS50943"/>
    </source>
</evidence>
<protein>
    <submittedName>
        <fullName evidence="2">XRE family transcriptional regulator</fullName>
    </submittedName>
</protein>
<dbReference type="OrthoDB" id="2575584at2"/>
<dbReference type="SUPFAM" id="SSF48452">
    <property type="entry name" value="TPR-like"/>
    <property type="match status" value="1"/>
</dbReference>
<dbReference type="Gene3D" id="1.10.260.40">
    <property type="entry name" value="lambda repressor-like DNA-binding domains"/>
    <property type="match status" value="1"/>
</dbReference>
<dbReference type="RefSeq" id="WP_128636072.1">
    <property type="nucleotide sequence ID" value="NZ_RRCN01000002.1"/>
</dbReference>
<dbReference type="PROSITE" id="PS50943">
    <property type="entry name" value="HTH_CROC1"/>
    <property type="match status" value="1"/>
</dbReference>
<evidence type="ECO:0000313" key="2">
    <source>
        <dbReference type="EMBL" id="RRJ54979.1"/>
    </source>
</evidence>